<accession>A0A2M6W1K8</accession>
<reference evidence="4" key="1">
    <citation type="submission" date="2017-09" db="EMBL/GenBank/DDBJ databases">
        <title>Depth-based differentiation of microbial function through sediment-hosted aquifers and enrichment of novel symbionts in the deep terrestrial subsurface.</title>
        <authorList>
            <person name="Probst A.J."/>
            <person name="Ladd B."/>
            <person name="Jarett J.K."/>
            <person name="Geller-Mcgrath D.E."/>
            <person name="Sieber C.M.K."/>
            <person name="Emerson J.B."/>
            <person name="Anantharaman K."/>
            <person name="Thomas B.C."/>
            <person name="Malmstrom R."/>
            <person name="Stieglmeier M."/>
            <person name="Klingl A."/>
            <person name="Woyke T."/>
            <person name="Ryan C.M."/>
            <person name="Banfield J.F."/>
        </authorList>
    </citation>
    <scope>NUCLEOTIDE SEQUENCE [LARGE SCALE GENOMIC DNA]</scope>
</reference>
<dbReference type="Pfam" id="PF00768">
    <property type="entry name" value="Peptidase_S11"/>
    <property type="match status" value="1"/>
</dbReference>
<sequence length="654" mass="73665">QSLVTATNPTQKQLDGATGYGITDGCGWECDSYIRNKGFGKQVDSAAGIMRWYYDHVSEETWIKKPDQTYTIDNTQVRPANYATAFLYTYTPHIQGNENFWALWQKWFDQVYPDGTLVRTANNNTVYLIEDGKKRKFANMTALSTRFNPELVLTIPFSELGRYEAGKDISIPNYAVLKNGSQYYLLDYDTLRPFASAETVRELGYHPDEIIDITAADVATYTIGNTITAENKNPAGGILRIKETNKLYYYADGTIFPIFDEQIAAVNFPQLSIETIPAANLPAAEQGDPVKFKDGTLIKERDFSKVYVIENGKKRHIASEEVFTGLGYQWENIVETNQFAALNHPTGQPMYLRREMTDTIPAPSNTVVANDTTPEESTETEENIEALMVRTPKDEWKFIGQQYDTDIDSYLIADAETGTILAGKNVDTVRPTASLAKTMTAYRLLREDLPTSKVTTYTPAEHKATYHHFRIAEGEKVFNSDLFDAFLISSLNTPGRMLVDAVEPNEASFIARMNTQAQDWDATHTSFVDVTGEDEHSVTTARDYLTIFQQVIHNSTIKKSLGTTEYSYTEFKDLDGKPDHFDTHSNALTKRTDLPFRIIASKTGYLYESGANLAMLVERKRDGKQFIIITLGTVDHTQRFDPPKALATWAMTAL</sequence>
<proteinExistence type="predicted"/>
<comment type="caution">
    <text evidence="3">The sequence shown here is derived from an EMBL/GenBank/DDBJ whole genome shotgun (WGS) entry which is preliminary data.</text>
</comment>
<feature type="non-terminal residue" evidence="3">
    <location>
        <position position="1"/>
    </location>
</feature>
<dbReference type="SUPFAM" id="SSF56601">
    <property type="entry name" value="beta-lactamase/transpeptidase-like"/>
    <property type="match status" value="1"/>
</dbReference>
<dbReference type="Proteomes" id="UP000229362">
    <property type="component" value="Unassembled WGS sequence"/>
</dbReference>
<name>A0A2M6W1K8_9BACT</name>
<dbReference type="InterPro" id="IPR001967">
    <property type="entry name" value="Peptidase_S11_N"/>
</dbReference>
<dbReference type="GO" id="GO:0009002">
    <property type="term" value="F:serine-type D-Ala-D-Ala carboxypeptidase activity"/>
    <property type="evidence" value="ECO:0007669"/>
    <property type="project" value="InterPro"/>
</dbReference>
<dbReference type="EMBL" id="PFBZ01000079">
    <property type="protein sequence ID" value="PIT86661.1"/>
    <property type="molecule type" value="Genomic_DNA"/>
</dbReference>
<gene>
    <name evidence="3" type="ORF">COU33_01835</name>
</gene>
<evidence type="ECO:0000313" key="3">
    <source>
        <dbReference type="EMBL" id="PIT86661.1"/>
    </source>
</evidence>
<organism evidence="3 4">
    <name type="scientific">Candidatus Magasanikbacteria bacterium CG10_big_fil_rev_8_21_14_0_10_43_6</name>
    <dbReference type="NCBI Taxonomy" id="1974650"/>
    <lineage>
        <taxon>Bacteria</taxon>
        <taxon>Candidatus Magasanikiibacteriota</taxon>
    </lineage>
</organism>
<dbReference type="Gene3D" id="3.40.710.10">
    <property type="entry name" value="DD-peptidase/beta-lactamase superfamily"/>
    <property type="match status" value="1"/>
</dbReference>
<dbReference type="GO" id="GO:0006508">
    <property type="term" value="P:proteolysis"/>
    <property type="evidence" value="ECO:0007669"/>
    <property type="project" value="InterPro"/>
</dbReference>
<feature type="domain" description="Peptidase S11 D-alanyl-D-alanine carboxypeptidase A N-terminal" evidence="2">
    <location>
        <begin position="402"/>
        <end position="632"/>
    </location>
</feature>
<feature type="region of interest" description="Disordered" evidence="1">
    <location>
        <begin position="362"/>
        <end position="381"/>
    </location>
</feature>
<protein>
    <recommendedName>
        <fullName evidence="2">Peptidase S11 D-alanyl-D-alanine carboxypeptidase A N-terminal domain-containing protein</fullName>
    </recommendedName>
</protein>
<evidence type="ECO:0000256" key="1">
    <source>
        <dbReference type="SAM" id="MobiDB-lite"/>
    </source>
</evidence>
<evidence type="ECO:0000259" key="2">
    <source>
        <dbReference type="Pfam" id="PF00768"/>
    </source>
</evidence>
<dbReference type="AlphaFoldDB" id="A0A2M6W1K8"/>
<evidence type="ECO:0000313" key="4">
    <source>
        <dbReference type="Proteomes" id="UP000229362"/>
    </source>
</evidence>
<dbReference type="InterPro" id="IPR012338">
    <property type="entry name" value="Beta-lactam/transpept-like"/>
</dbReference>
<feature type="compositionally biased region" description="Polar residues" evidence="1">
    <location>
        <begin position="362"/>
        <end position="371"/>
    </location>
</feature>